<evidence type="ECO:0000313" key="2">
    <source>
        <dbReference type="EMBL" id="OKP07868.1"/>
    </source>
</evidence>
<name>A0A1Q5U5Y2_9EURO</name>
<reference evidence="2 3" key="1">
    <citation type="submission" date="2016-10" db="EMBL/GenBank/DDBJ databases">
        <title>Genome sequence of the ascomycete fungus Penicillium subrubescens.</title>
        <authorList>
            <person name="De Vries R.P."/>
            <person name="Peng M."/>
            <person name="Dilokpimol A."/>
            <person name="Hilden K."/>
            <person name="Makela M.R."/>
            <person name="Grigoriev I."/>
            <person name="Riley R."/>
            <person name="Granchi Z."/>
        </authorList>
    </citation>
    <scope>NUCLEOTIDE SEQUENCE [LARGE SCALE GENOMIC DNA]</scope>
    <source>
        <strain evidence="2 3">CBS 132785</strain>
    </source>
</reference>
<proteinExistence type="predicted"/>
<feature type="region of interest" description="Disordered" evidence="1">
    <location>
        <begin position="1"/>
        <end position="53"/>
    </location>
</feature>
<accession>A0A1Q5U5Y2</accession>
<sequence length="74" mass="7986">MATVETSQPKNQQNEADDASPSTTAPGVGTGDDEKVQSPVSNEDWEYSSQNPYNWSTQSKVLQVLMMASAAFTT</sequence>
<dbReference type="EMBL" id="MNBE01000578">
    <property type="protein sequence ID" value="OKP07868.1"/>
    <property type="molecule type" value="Genomic_DNA"/>
</dbReference>
<keyword evidence="3" id="KW-1185">Reference proteome</keyword>
<gene>
    <name evidence="2" type="ORF">PENSUB_5764</name>
</gene>
<evidence type="ECO:0000313" key="3">
    <source>
        <dbReference type="Proteomes" id="UP000186955"/>
    </source>
</evidence>
<protein>
    <submittedName>
        <fullName evidence="2">Uncharacterized protein</fullName>
    </submittedName>
</protein>
<feature type="compositionally biased region" description="Polar residues" evidence="1">
    <location>
        <begin position="1"/>
        <end position="25"/>
    </location>
</feature>
<comment type="caution">
    <text evidence="2">The sequence shown here is derived from an EMBL/GenBank/DDBJ whole genome shotgun (WGS) entry which is preliminary data.</text>
</comment>
<evidence type="ECO:0000256" key="1">
    <source>
        <dbReference type="SAM" id="MobiDB-lite"/>
    </source>
</evidence>
<dbReference type="Proteomes" id="UP000186955">
    <property type="component" value="Unassembled WGS sequence"/>
</dbReference>
<organism evidence="2 3">
    <name type="scientific">Penicillium subrubescens</name>
    <dbReference type="NCBI Taxonomy" id="1316194"/>
    <lineage>
        <taxon>Eukaryota</taxon>
        <taxon>Fungi</taxon>
        <taxon>Dikarya</taxon>
        <taxon>Ascomycota</taxon>
        <taxon>Pezizomycotina</taxon>
        <taxon>Eurotiomycetes</taxon>
        <taxon>Eurotiomycetidae</taxon>
        <taxon>Eurotiales</taxon>
        <taxon>Aspergillaceae</taxon>
        <taxon>Penicillium</taxon>
    </lineage>
</organism>
<dbReference type="AlphaFoldDB" id="A0A1Q5U5Y2"/>